<keyword evidence="6" id="KW-0472">Membrane</keyword>
<protein>
    <recommendedName>
        <fullName evidence="3">licheninase</fullName>
        <ecNumber evidence="3">3.2.1.73</ecNumber>
    </recommendedName>
</protein>
<keyword evidence="6" id="KW-0812">Transmembrane</keyword>
<dbReference type="InterPro" id="IPR000757">
    <property type="entry name" value="Beta-glucanase-like"/>
</dbReference>
<evidence type="ECO:0000256" key="6">
    <source>
        <dbReference type="SAM" id="Phobius"/>
    </source>
</evidence>
<feature type="transmembrane region" description="Helical" evidence="6">
    <location>
        <begin position="12"/>
        <end position="30"/>
    </location>
</feature>
<dbReference type="Proteomes" id="UP000626786">
    <property type="component" value="Unassembled WGS sequence"/>
</dbReference>
<organism evidence="8 9">
    <name type="scientific">Sporosarcina quadrami</name>
    <dbReference type="NCBI Taxonomy" id="2762234"/>
    <lineage>
        <taxon>Bacteria</taxon>
        <taxon>Bacillati</taxon>
        <taxon>Bacillota</taxon>
        <taxon>Bacilli</taxon>
        <taxon>Bacillales</taxon>
        <taxon>Caryophanaceae</taxon>
        <taxon>Sporosarcina</taxon>
    </lineage>
</organism>
<evidence type="ECO:0000256" key="3">
    <source>
        <dbReference type="ARBA" id="ARBA00012690"/>
    </source>
</evidence>
<comment type="similarity">
    <text evidence="2">Belongs to the glycosyl hydrolase 16 family.</text>
</comment>
<evidence type="ECO:0000256" key="4">
    <source>
        <dbReference type="ARBA" id="ARBA00022801"/>
    </source>
</evidence>
<dbReference type="InterPro" id="IPR013320">
    <property type="entry name" value="ConA-like_dom_sf"/>
</dbReference>
<keyword evidence="9" id="KW-1185">Reference proteome</keyword>
<comment type="catalytic activity">
    <reaction evidence="1">
        <text>Hydrolysis of (1-&gt;4)-beta-D-glucosidic linkages in beta-D-glucans containing (1-&gt;3)- and (1-&gt;4)-bonds.</text>
        <dbReference type="EC" id="3.2.1.73"/>
    </reaction>
</comment>
<evidence type="ECO:0000256" key="2">
    <source>
        <dbReference type="ARBA" id="ARBA00006865"/>
    </source>
</evidence>
<name>A0ABR8U8Z0_9BACL</name>
<feature type="domain" description="GH16" evidence="7">
    <location>
        <begin position="28"/>
        <end position="300"/>
    </location>
</feature>
<dbReference type="InterPro" id="IPR008264">
    <property type="entry name" value="Beta_glucanase"/>
</dbReference>
<evidence type="ECO:0000259" key="7">
    <source>
        <dbReference type="PROSITE" id="PS51762"/>
    </source>
</evidence>
<accession>A0ABR8U8Z0</accession>
<sequence length="307" mass="35969">MHIFFVVTKWVKVWFLTILIAAAFIVYLNFKNSPLPSTDNSSRFSEESHAEVVTSFFENVPTKGECETDIPILNDDQWLLVWHDEFTNDCIDNSKWNLENWDAEKNNELQYYIPENVVVEEGRMRLISKKEWLGDSEYTSGAVHTKGKFNMLYGKIEMRAKLPIGKGVFPAFWLMADKEDTWLPEIDIMEMLGHKPDEIWMVVHWLNENGRLMSDFDFFKGPDFSADYHTFGMEWTPNSITWFIDGEVRFTSNVHVPKEPMYIYVNTAIGGNWPGSPDWTTTFPTTFDIDYIRVFSYKENSLYDKAF</sequence>
<dbReference type="Gene3D" id="2.60.120.200">
    <property type="match status" value="1"/>
</dbReference>
<gene>
    <name evidence="8" type="ORF">H9649_07895</name>
</gene>
<dbReference type="EC" id="3.2.1.73" evidence="3"/>
<evidence type="ECO:0000313" key="8">
    <source>
        <dbReference type="EMBL" id="MBD7984498.1"/>
    </source>
</evidence>
<dbReference type="CDD" id="cd08023">
    <property type="entry name" value="GH16_laminarinase_like"/>
    <property type="match status" value="1"/>
</dbReference>
<evidence type="ECO:0000256" key="5">
    <source>
        <dbReference type="ARBA" id="ARBA00023295"/>
    </source>
</evidence>
<dbReference type="PROSITE" id="PS51762">
    <property type="entry name" value="GH16_2"/>
    <property type="match status" value="1"/>
</dbReference>
<keyword evidence="6" id="KW-1133">Transmembrane helix</keyword>
<evidence type="ECO:0000256" key="1">
    <source>
        <dbReference type="ARBA" id="ARBA00000481"/>
    </source>
</evidence>
<dbReference type="SUPFAM" id="SSF49899">
    <property type="entry name" value="Concanavalin A-like lectins/glucanases"/>
    <property type="match status" value="1"/>
</dbReference>
<dbReference type="PRINTS" id="PR00737">
    <property type="entry name" value="GLHYDRLASE16"/>
</dbReference>
<reference evidence="8 9" key="1">
    <citation type="submission" date="2020-08" db="EMBL/GenBank/DDBJ databases">
        <title>A Genomic Blueprint of the Chicken Gut Microbiome.</title>
        <authorList>
            <person name="Gilroy R."/>
            <person name="Ravi A."/>
            <person name="Getino M."/>
            <person name="Pursley I."/>
            <person name="Horton D.L."/>
            <person name="Alikhan N.-F."/>
            <person name="Baker D."/>
            <person name="Gharbi K."/>
            <person name="Hall N."/>
            <person name="Watson M."/>
            <person name="Adriaenssens E.M."/>
            <person name="Foster-Nyarko E."/>
            <person name="Jarju S."/>
            <person name="Secka A."/>
            <person name="Antonio M."/>
            <person name="Oren A."/>
            <person name="Chaudhuri R."/>
            <person name="La Ragione R.M."/>
            <person name="Hildebrand F."/>
            <person name="Pallen M.J."/>
        </authorList>
    </citation>
    <scope>NUCLEOTIDE SEQUENCE [LARGE SCALE GENOMIC DNA]</scope>
    <source>
        <strain evidence="8 9">Sa2YVA2</strain>
    </source>
</reference>
<keyword evidence="5" id="KW-0326">Glycosidase</keyword>
<dbReference type="EMBL" id="JACSQN010000006">
    <property type="protein sequence ID" value="MBD7984498.1"/>
    <property type="molecule type" value="Genomic_DNA"/>
</dbReference>
<comment type="caution">
    <text evidence="8">The sequence shown here is derived from an EMBL/GenBank/DDBJ whole genome shotgun (WGS) entry which is preliminary data.</text>
</comment>
<evidence type="ECO:0000313" key="9">
    <source>
        <dbReference type="Proteomes" id="UP000626786"/>
    </source>
</evidence>
<dbReference type="Pfam" id="PF00722">
    <property type="entry name" value="Glyco_hydro_16"/>
    <property type="match status" value="1"/>
</dbReference>
<dbReference type="InterPro" id="IPR050546">
    <property type="entry name" value="Glycosyl_Hydrlase_16"/>
</dbReference>
<keyword evidence="4 8" id="KW-0378">Hydrolase</keyword>
<dbReference type="GO" id="GO:0016787">
    <property type="term" value="F:hydrolase activity"/>
    <property type="evidence" value="ECO:0007669"/>
    <property type="project" value="UniProtKB-KW"/>
</dbReference>
<dbReference type="PANTHER" id="PTHR10963:SF55">
    <property type="entry name" value="GLYCOSIDE HYDROLASE FAMILY 16 PROTEIN"/>
    <property type="match status" value="1"/>
</dbReference>
<dbReference type="RefSeq" id="WP_191694203.1">
    <property type="nucleotide sequence ID" value="NZ_JACSQN010000006.1"/>
</dbReference>
<dbReference type="PANTHER" id="PTHR10963">
    <property type="entry name" value="GLYCOSYL HYDROLASE-RELATED"/>
    <property type="match status" value="1"/>
</dbReference>
<proteinExistence type="inferred from homology"/>